<dbReference type="AlphaFoldDB" id="A0A6A6ZJK4"/>
<sequence>MGSVCGVPPRKVSRYAGTDVRTLQSPSVNARRWAGRSSVRQSRRIHWQPPDRAATNLGRTIMHYSDATHVMGHATAEQLQRSASYFSQYRAELAAPLQAAWRPIQELPAESRATEMDGTGYRSQQPTQSYATSGDGAYVPQSYRAPTTSFPVVSSRKEMSQQSKDYIPLMTQAGGYSAVRNLTIHDRRGGLELPSHELRWTLISDGNQAPISSQSPQEHDETYYEAKPSHMSSMAISKGKEREPRYEGRFYDEAIDGPSTEHIWSRVLQRDTRNEADAYRISDATSRPQSTDVDEWYDPDEFHDSEEWLVGTAL</sequence>
<evidence type="ECO:0000256" key="1">
    <source>
        <dbReference type="SAM" id="MobiDB-lite"/>
    </source>
</evidence>
<organism evidence="2 3">
    <name type="scientific">Ophiobolus disseminans</name>
    <dbReference type="NCBI Taxonomy" id="1469910"/>
    <lineage>
        <taxon>Eukaryota</taxon>
        <taxon>Fungi</taxon>
        <taxon>Dikarya</taxon>
        <taxon>Ascomycota</taxon>
        <taxon>Pezizomycotina</taxon>
        <taxon>Dothideomycetes</taxon>
        <taxon>Pleosporomycetidae</taxon>
        <taxon>Pleosporales</taxon>
        <taxon>Pleosporineae</taxon>
        <taxon>Phaeosphaeriaceae</taxon>
        <taxon>Ophiobolus</taxon>
    </lineage>
</organism>
<name>A0A6A6ZJK4_9PLEO</name>
<feature type="compositionally biased region" description="Polar residues" evidence="1">
    <location>
        <begin position="121"/>
        <end position="132"/>
    </location>
</feature>
<accession>A0A6A6ZJK4</accession>
<feature type="region of interest" description="Disordered" evidence="1">
    <location>
        <begin position="113"/>
        <end position="143"/>
    </location>
</feature>
<reference evidence="2" key="1">
    <citation type="journal article" date="2020" name="Stud. Mycol.">
        <title>101 Dothideomycetes genomes: a test case for predicting lifestyles and emergence of pathogens.</title>
        <authorList>
            <person name="Haridas S."/>
            <person name="Albert R."/>
            <person name="Binder M."/>
            <person name="Bloem J."/>
            <person name="Labutti K."/>
            <person name="Salamov A."/>
            <person name="Andreopoulos B."/>
            <person name="Baker S."/>
            <person name="Barry K."/>
            <person name="Bills G."/>
            <person name="Bluhm B."/>
            <person name="Cannon C."/>
            <person name="Castanera R."/>
            <person name="Culley D."/>
            <person name="Daum C."/>
            <person name="Ezra D."/>
            <person name="Gonzalez J."/>
            <person name="Henrissat B."/>
            <person name="Kuo A."/>
            <person name="Liang C."/>
            <person name="Lipzen A."/>
            <person name="Lutzoni F."/>
            <person name="Magnuson J."/>
            <person name="Mondo S."/>
            <person name="Nolan M."/>
            <person name="Ohm R."/>
            <person name="Pangilinan J."/>
            <person name="Park H.-J."/>
            <person name="Ramirez L."/>
            <person name="Alfaro M."/>
            <person name="Sun H."/>
            <person name="Tritt A."/>
            <person name="Yoshinaga Y."/>
            <person name="Zwiers L.-H."/>
            <person name="Turgeon B."/>
            <person name="Goodwin S."/>
            <person name="Spatafora J."/>
            <person name="Crous P."/>
            <person name="Grigoriev I."/>
        </authorList>
    </citation>
    <scope>NUCLEOTIDE SEQUENCE</scope>
    <source>
        <strain evidence="2">CBS 113818</strain>
    </source>
</reference>
<dbReference type="EMBL" id="MU006239">
    <property type="protein sequence ID" value="KAF2820923.1"/>
    <property type="molecule type" value="Genomic_DNA"/>
</dbReference>
<feature type="region of interest" description="Disordered" evidence="1">
    <location>
        <begin position="276"/>
        <end position="299"/>
    </location>
</feature>
<protein>
    <submittedName>
        <fullName evidence="2">Uncharacterized protein</fullName>
    </submittedName>
</protein>
<evidence type="ECO:0000313" key="2">
    <source>
        <dbReference type="EMBL" id="KAF2820923.1"/>
    </source>
</evidence>
<gene>
    <name evidence="2" type="ORF">CC86DRAFT_113224</name>
</gene>
<evidence type="ECO:0000313" key="3">
    <source>
        <dbReference type="Proteomes" id="UP000799424"/>
    </source>
</evidence>
<dbReference type="Proteomes" id="UP000799424">
    <property type="component" value="Unassembled WGS sequence"/>
</dbReference>
<keyword evidence="3" id="KW-1185">Reference proteome</keyword>
<proteinExistence type="predicted"/>